<evidence type="ECO:0000256" key="5">
    <source>
        <dbReference type="ARBA" id="ARBA00023014"/>
    </source>
</evidence>
<dbReference type="PANTHER" id="PTHR43409:SF16">
    <property type="entry name" value="SLR0320 PROTEIN"/>
    <property type="match status" value="1"/>
</dbReference>
<protein>
    <submittedName>
        <fullName evidence="8">Radical sam domain protein</fullName>
    </submittedName>
</protein>
<dbReference type="Pfam" id="PF04055">
    <property type="entry name" value="Radical_SAM"/>
    <property type="match status" value="1"/>
</dbReference>
<dbReference type="InterPro" id="IPR023404">
    <property type="entry name" value="rSAM_horseshoe"/>
</dbReference>
<dbReference type="InterPro" id="IPR034466">
    <property type="entry name" value="Methyltransferase_Class_B"/>
</dbReference>
<dbReference type="PROSITE" id="PS51918">
    <property type="entry name" value="RADICAL_SAM"/>
    <property type="match status" value="1"/>
</dbReference>
<dbReference type="SMART" id="SM00729">
    <property type="entry name" value="Elp3"/>
    <property type="match status" value="1"/>
</dbReference>
<evidence type="ECO:0000256" key="3">
    <source>
        <dbReference type="ARBA" id="ARBA00022723"/>
    </source>
</evidence>
<dbReference type="PROSITE" id="PS51332">
    <property type="entry name" value="B12_BINDING"/>
    <property type="match status" value="1"/>
</dbReference>
<feature type="domain" description="Radical SAM core" evidence="7">
    <location>
        <begin position="189"/>
        <end position="413"/>
    </location>
</feature>
<accession>A0A0W8FS05</accession>
<evidence type="ECO:0000259" key="6">
    <source>
        <dbReference type="PROSITE" id="PS51332"/>
    </source>
</evidence>
<dbReference type="SFLD" id="SFLDS00029">
    <property type="entry name" value="Radical_SAM"/>
    <property type="match status" value="1"/>
</dbReference>
<dbReference type="InterPro" id="IPR058240">
    <property type="entry name" value="rSAM_sf"/>
</dbReference>
<comment type="caution">
    <text evidence="8">The sequence shown here is derived from an EMBL/GenBank/DDBJ whole genome shotgun (WGS) entry which is preliminary data.</text>
</comment>
<dbReference type="GO" id="GO:0031419">
    <property type="term" value="F:cobalamin binding"/>
    <property type="evidence" value="ECO:0007669"/>
    <property type="project" value="InterPro"/>
</dbReference>
<organism evidence="8">
    <name type="scientific">hydrocarbon metagenome</name>
    <dbReference type="NCBI Taxonomy" id="938273"/>
    <lineage>
        <taxon>unclassified sequences</taxon>
        <taxon>metagenomes</taxon>
        <taxon>ecological metagenomes</taxon>
    </lineage>
</organism>
<evidence type="ECO:0000256" key="4">
    <source>
        <dbReference type="ARBA" id="ARBA00023004"/>
    </source>
</evidence>
<dbReference type="SFLD" id="SFLDG01082">
    <property type="entry name" value="B12-binding_domain_containing"/>
    <property type="match status" value="1"/>
</dbReference>
<dbReference type="PANTHER" id="PTHR43409">
    <property type="entry name" value="ANAEROBIC MAGNESIUM-PROTOPORPHYRIN IX MONOMETHYL ESTER CYCLASE-RELATED"/>
    <property type="match status" value="1"/>
</dbReference>
<keyword evidence="2" id="KW-0949">S-adenosyl-L-methionine</keyword>
<dbReference type="CDD" id="cd02068">
    <property type="entry name" value="radical_SAM_B12_BD"/>
    <property type="match status" value="1"/>
</dbReference>
<dbReference type="EMBL" id="LNQE01000890">
    <property type="protein sequence ID" value="KUG23671.1"/>
    <property type="molecule type" value="Genomic_DNA"/>
</dbReference>
<dbReference type="InterPro" id="IPR006638">
    <property type="entry name" value="Elp3/MiaA/NifB-like_rSAM"/>
</dbReference>
<dbReference type="InterPro" id="IPR006158">
    <property type="entry name" value="Cobalamin-bd"/>
</dbReference>
<gene>
    <name evidence="8" type="ORF">ASZ90_006477</name>
</gene>
<dbReference type="GO" id="GO:0003824">
    <property type="term" value="F:catalytic activity"/>
    <property type="evidence" value="ECO:0007669"/>
    <property type="project" value="InterPro"/>
</dbReference>
<feature type="domain" description="B12-binding" evidence="6">
    <location>
        <begin position="8"/>
        <end position="144"/>
    </location>
</feature>
<keyword evidence="3" id="KW-0479">Metal-binding</keyword>
<dbReference type="Pfam" id="PF02310">
    <property type="entry name" value="B12-binding"/>
    <property type="match status" value="1"/>
</dbReference>
<dbReference type="SFLD" id="SFLDG01123">
    <property type="entry name" value="methyltransferase_(Class_B)"/>
    <property type="match status" value="1"/>
</dbReference>
<evidence type="ECO:0000256" key="2">
    <source>
        <dbReference type="ARBA" id="ARBA00022691"/>
    </source>
</evidence>
<dbReference type="GO" id="GO:0046872">
    <property type="term" value="F:metal ion binding"/>
    <property type="evidence" value="ECO:0007669"/>
    <property type="project" value="UniProtKB-KW"/>
</dbReference>
<evidence type="ECO:0000313" key="8">
    <source>
        <dbReference type="EMBL" id="KUG23671.1"/>
    </source>
</evidence>
<reference evidence="8" key="1">
    <citation type="journal article" date="2015" name="Proc. Natl. Acad. Sci. U.S.A.">
        <title>Networks of energetic and metabolic interactions define dynamics in microbial communities.</title>
        <authorList>
            <person name="Embree M."/>
            <person name="Liu J.K."/>
            <person name="Al-Bassam M.M."/>
            <person name="Zengler K."/>
        </authorList>
    </citation>
    <scope>NUCLEOTIDE SEQUENCE</scope>
</reference>
<keyword evidence="5" id="KW-0411">Iron-sulfur</keyword>
<evidence type="ECO:0000256" key="1">
    <source>
        <dbReference type="ARBA" id="ARBA00001966"/>
    </source>
</evidence>
<dbReference type="CDD" id="cd01335">
    <property type="entry name" value="Radical_SAM"/>
    <property type="match status" value="1"/>
</dbReference>
<dbReference type="GO" id="GO:0051539">
    <property type="term" value="F:4 iron, 4 sulfur cluster binding"/>
    <property type="evidence" value="ECO:0007669"/>
    <property type="project" value="UniProtKB-KW"/>
</dbReference>
<evidence type="ECO:0000259" key="7">
    <source>
        <dbReference type="PROSITE" id="PS51918"/>
    </source>
</evidence>
<dbReference type="AlphaFoldDB" id="A0A0W8FS05"/>
<dbReference type="InterPro" id="IPR051198">
    <property type="entry name" value="BchE-like"/>
</dbReference>
<name>A0A0W8FS05_9ZZZZ</name>
<sequence length="470" mass="53054">MNFVFINPPRKIAADNVWRIINSENPPLGIALLSAIWDGQGHTSQIIDAAALQLKIPEIISMINPATDFVGITATTPEISCAIIIAKKVRETFPNIKIIMGGTHPTVFHKELVGDKICDMVVRNEGEIAIAELAKGTPYNLIPNLTWRTSNNEFVVNPDAETYVDLNTLPLPAYHKLPMHLYHSALGAARQDPSIGMITTRGCPGKCTFCFSGMFGSQIRFMSPVRIIEHIEHLQKNYGIREISFYDDTFTANKKNVADLCQLILAREIKVTWSCFARVDSVTPELLLLMKKAGCHQIMYGFETIDENILKKINKEIILDHFQKAIDWTKAAKINVRGAFMLGNPGETITSMEKTINYAKTIRIPFAIFNIATPYPGTAMYKEFSTKNLLLHQNWDLYNLAEPILKLDTVSGDAVKQYYYKAYRDFYLRPDFILKHIFSRHSLAELLIYAKAVSKVTGLLFRNAFSRQSL</sequence>
<proteinExistence type="predicted"/>
<dbReference type="GO" id="GO:0005829">
    <property type="term" value="C:cytosol"/>
    <property type="evidence" value="ECO:0007669"/>
    <property type="project" value="TreeGrafter"/>
</dbReference>
<dbReference type="Gene3D" id="3.80.30.20">
    <property type="entry name" value="tm_1862 like domain"/>
    <property type="match status" value="1"/>
</dbReference>
<dbReference type="SUPFAM" id="SSF102114">
    <property type="entry name" value="Radical SAM enzymes"/>
    <property type="match status" value="1"/>
</dbReference>
<comment type="cofactor">
    <cofactor evidence="1">
        <name>[4Fe-4S] cluster</name>
        <dbReference type="ChEBI" id="CHEBI:49883"/>
    </cofactor>
</comment>
<dbReference type="Gene3D" id="3.40.50.280">
    <property type="entry name" value="Cobalamin-binding domain"/>
    <property type="match status" value="1"/>
</dbReference>
<keyword evidence="4" id="KW-0408">Iron</keyword>
<dbReference type="InterPro" id="IPR007197">
    <property type="entry name" value="rSAM"/>
</dbReference>